<dbReference type="InterPro" id="IPR008979">
    <property type="entry name" value="Galactose-bd-like_sf"/>
</dbReference>
<dbReference type="Proteomes" id="UP000727962">
    <property type="component" value="Unassembled WGS sequence"/>
</dbReference>
<protein>
    <submittedName>
        <fullName evidence="1">Uncharacterized protein</fullName>
    </submittedName>
</protein>
<dbReference type="SUPFAM" id="SSF49785">
    <property type="entry name" value="Galactose-binding domain-like"/>
    <property type="match status" value="1"/>
</dbReference>
<comment type="caution">
    <text evidence="1">The sequence shown here is derived from an EMBL/GenBank/DDBJ whole genome shotgun (WGS) entry which is preliminary data.</text>
</comment>
<accession>A0A931LQU7</accession>
<gene>
    <name evidence="1" type="ORF">HYR64_00875</name>
</gene>
<organism evidence="1 2">
    <name type="scientific">Fimbriimonas ginsengisoli</name>
    <dbReference type="NCBI Taxonomy" id="1005039"/>
    <lineage>
        <taxon>Bacteria</taxon>
        <taxon>Bacillati</taxon>
        <taxon>Armatimonadota</taxon>
        <taxon>Fimbriimonadia</taxon>
        <taxon>Fimbriimonadales</taxon>
        <taxon>Fimbriimonadaceae</taxon>
        <taxon>Fimbriimonas</taxon>
    </lineage>
</organism>
<dbReference type="AlphaFoldDB" id="A0A931LQU7"/>
<name>A0A931LQU7_FIMGI</name>
<evidence type="ECO:0000313" key="1">
    <source>
        <dbReference type="EMBL" id="MBI1755644.1"/>
    </source>
</evidence>
<proteinExistence type="predicted"/>
<dbReference type="EMBL" id="JACOSL010000004">
    <property type="protein sequence ID" value="MBI1755644.1"/>
    <property type="molecule type" value="Genomic_DNA"/>
</dbReference>
<sequence>MLALLLVLGHVQGATVHVDLVRGASIPGQPLRYWEAADTTIDSTTPDSNLGGDNTMVGGEGKAMLVRFGGIDRIVGPGAKIVKARLVLAYAGRDRPTRVSVAEMLTPWGEGPRKVLNASIRRGLREMAAGGHSIREGTPRWSATWRERRAGFVSWQEPGAQGSGDSRAIPDARLEPVGDDHVAIAGLDAAVQRMADRDFDNHGFRLAFDAPVELFSSEAMDSRPRLEIDYLPGAPPSGPDLAVTLIEHSSADESTWIAHVRNVGDAVSGGFVGRWLVQERPGSSVEIDRGLKPGEEQTFAIQVQQKAMREDHRTSPIAFQIDPKGSDARSDNDFLEVQEGARPVALALDDPTDQARARDAVRLLNDVVLPQSRFSFAPDGVLERVRIQAFSQQGAANSYAPDKGAAPISIARHLVGLLGTSLDRIVTVSKVSAPDRTCGPLFGGLLHWGDTRYEGYLPPQIEVPYEPIYRPVFEAIRLEPTDLLCATAVAELNRPLDPRPQSPPYMPSTVLVRALDGAGREAPGVNLDFLQTYGDVLDDPKPTFSLTTDSNGIAILPNREGGPGLRANPFGKLDNGNASFLIKATTNGESEWAWLHAWRVQDSYSRGNAAAAIIEIPFNLPAAPLDRNVNLAKDRLVSDSTNLLPARLAALVDGNPSTDVAVGAKAGDWIEIDLGRDRPVGEVRLTFDDLSFWDRYDLLTYGTGQTAAEAIPWAREMNLGWSISNRSDVVGPGRFQVAYRGPSARFRFLRIVNRSDAAPGARLAEISVTPARPPDAQP</sequence>
<reference evidence="1" key="1">
    <citation type="submission" date="2020-07" db="EMBL/GenBank/DDBJ databases">
        <title>Huge and variable diversity of episymbiotic CPR bacteria and DPANN archaea in groundwater ecosystems.</title>
        <authorList>
            <person name="He C.Y."/>
            <person name="Keren R."/>
            <person name="Whittaker M."/>
            <person name="Farag I.F."/>
            <person name="Doudna J."/>
            <person name="Cate J.H.D."/>
            <person name="Banfield J.F."/>
        </authorList>
    </citation>
    <scope>NUCLEOTIDE SEQUENCE</scope>
    <source>
        <strain evidence="1">NC_groundwater_17_Pr7_B-0.1um_64_12</strain>
    </source>
</reference>
<evidence type="ECO:0000313" key="2">
    <source>
        <dbReference type="Proteomes" id="UP000727962"/>
    </source>
</evidence>
<dbReference type="Gene3D" id="2.60.120.260">
    <property type="entry name" value="Galactose-binding domain-like"/>
    <property type="match status" value="1"/>
</dbReference>